<comment type="similarity">
    <text evidence="2">Belongs to the FemABX family.</text>
</comment>
<keyword evidence="5" id="KW-0573">Peptidoglycan synthesis</keyword>
<comment type="caution">
    <text evidence="12">The sequence shown here is derived from an EMBL/GenBank/DDBJ whole genome shotgun (WGS) entry which is preliminary data.</text>
</comment>
<name>A0ABS9H4G2_9BACL</name>
<dbReference type="Proteomes" id="UP001649381">
    <property type="component" value="Unassembled WGS sequence"/>
</dbReference>
<dbReference type="EMBL" id="JAKIJS010000001">
    <property type="protein sequence ID" value="MCF6138727.1"/>
    <property type="molecule type" value="Genomic_DNA"/>
</dbReference>
<keyword evidence="13" id="KW-1185">Reference proteome</keyword>
<dbReference type="SUPFAM" id="SSF55729">
    <property type="entry name" value="Acyl-CoA N-acyltransferases (Nat)"/>
    <property type="match status" value="1"/>
</dbReference>
<evidence type="ECO:0000256" key="1">
    <source>
        <dbReference type="ARBA" id="ARBA00004496"/>
    </source>
</evidence>
<protein>
    <recommendedName>
        <fullName evidence="9">Lipid II:glycine glycyltransferase</fullName>
        <ecNumber evidence="8">2.3.2.16</ecNumber>
    </recommendedName>
    <alternativeName>
        <fullName evidence="10">Factor essential for expression of methicillin resistance X</fullName>
    </alternativeName>
</protein>
<evidence type="ECO:0000256" key="7">
    <source>
        <dbReference type="ARBA" id="ARBA00023316"/>
    </source>
</evidence>
<organism evidence="12 13">
    <name type="scientific">Pseudalkalibacillus berkeleyi</name>
    <dbReference type="NCBI Taxonomy" id="1069813"/>
    <lineage>
        <taxon>Bacteria</taxon>
        <taxon>Bacillati</taxon>
        <taxon>Bacillota</taxon>
        <taxon>Bacilli</taxon>
        <taxon>Bacillales</taxon>
        <taxon>Fictibacillaceae</taxon>
        <taxon>Pseudalkalibacillus</taxon>
    </lineage>
</organism>
<dbReference type="EC" id="2.3.2.16" evidence="8"/>
<evidence type="ECO:0000313" key="13">
    <source>
        <dbReference type="Proteomes" id="UP001649381"/>
    </source>
</evidence>
<dbReference type="Gene3D" id="3.40.630.30">
    <property type="match status" value="1"/>
</dbReference>
<dbReference type="PROSITE" id="PS51191">
    <property type="entry name" value="FEMABX"/>
    <property type="match status" value="1"/>
</dbReference>
<evidence type="ECO:0000256" key="3">
    <source>
        <dbReference type="ARBA" id="ARBA00022679"/>
    </source>
</evidence>
<evidence type="ECO:0000256" key="11">
    <source>
        <dbReference type="ARBA" id="ARBA00048654"/>
    </source>
</evidence>
<evidence type="ECO:0000256" key="6">
    <source>
        <dbReference type="ARBA" id="ARBA00023315"/>
    </source>
</evidence>
<evidence type="ECO:0000256" key="4">
    <source>
        <dbReference type="ARBA" id="ARBA00022960"/>
    </source>
</evidence>
<dbReference type="InterPro" id="IPR050644">
    <property type="entry name" value="PG_Glycine_Bridge_Synth"/>
</dbReference>
<evidence type="ECO:0000256" key="5">
    <source>
        <dbReference type="ARBA" id="ARBA00022984"/>
    </source>
</evidence>
<dbReference type="PANTHER" id="PTHR36174">
    <property type="entry name" value="LIPID II:GLYCINE GLYCYLTRANSFERASE"/>
    <property type="match status" value="1"/>
</dbReference>
<evidence type="ECO:0000256" key="9">
    <source>
        <dbReference type="ARBA" id="ARBA00040679"/>
    </source>
</evidence>
<proteinExistence type="inferred from homology"/>
<keyword evidence="7" id="KW-0961">Cell wall biogenesis/degradation</keyword>
<evidence type="ECO:0000313" key="12">
    <source>
        <dbReference type="EMBL" id="MCF6138727.1"/>
    </source>
</evidence>
<comment type="catalytic activity">
    <reaction evidence="11">
        <text>beta-D-GlcNAc-(1-&gt;4)-Mur2Ac(oyl-L-Ala-D-isoglutaminyl-L-Lys-D-Ala-D-Ala)-di-trans,octa-cis-undecaprenyl diphosphate + glycyl-tRNA(Gly) = beta-D-GlcNAc-(1-&gt;4)-Mur2Ac(oyl-L-Ala-D-isoglutaminyl-L-Lys-(N(6)-Gly)-D-Ala-D-Ala)-di-trans,octa-cis-undecaprenyl diphosphate + tRNA(Gly) + H(+)</text>
        <dbReference type="Rhea" id="RHEA:30435"/>
        <dbReference type="Rhea" id="RHEA-COMP:9664"/>
        <dbReference type="Rhea" id="RHEA-COMP:9683"/>
        <dbReference type="ChEBI" id="CHEBI:15378"/>
        <dbReference type="ChEBI" id="CHEBI:62233"/>
        <dbReference type="ChEBI" id="CHEBI:62234"/>
        <dbReference type="ChEBI" id="CHEBI:78442"/>
        <dbReference type="ChEBI" id="CHEBI:78522"/>
        <dbReference type="EC" id="2.3.2.16"/>
    </reaction>
</comment>
<keyword evidence="6" id="KW-0012">Acyltransferase</keyword>
<dbReference type="PANTHER" id="PTHR36174:SF1">
    <property type="entry name" value="LIPID II:GLYCINE GLYCYLTRANSFERASE"/>
    <property type="match status" value="1"/>
</dbReference>
<gene>
    <name evidence="12" type="ORF">L2716_13405</name>
</gene>
<keyword evidence="4" id="KW-0133">Cell shape</keyword>
<keyword evidence="3" id="KW-0808">Transferase</keyword>
<reference evidence="12 13" key="1">
    <citation type="submission" date="2022-01" db="EMBL/GenBank/DDBJ databases">
        <title>Alkalihalobacillus sp. EGI L200015, a novel bacterium isolated from a salt lake sediment.</title>
        <authorList>
            <person name="Gao L."/>
            <person name="Fang B.-Z."/>
            <person name="Li W.-J."/>
        </authorList>
    </citation>
    <scope>NUCLEOTIDE SEQUENCE [LARGE SCALE GENOMIC DNA]</scope>
    <source>
        <strain evidence="12 13">KCTC 12718</strain>
    </source>
</reference>
<comment type="subcellular location">
    <subcellularLocation>
        <location evidence="1">Cytoplasm</location>
    </subcellularLocation>
</comment>
<accession>A0ABS9H4G2</accession>
<evidence type="ECO:0000256" key="8">
    <source>
        <dbReference type="ARBA" id="ARBA00039074"/>
    </source>
</evidence>
<dbReference type="InterPro" id="IPR003447">
    <property type="entry name" value="FEMABX"/>
</dbReference>
<evidence type="ECO:0000256" key="2">
    <source>
        <dbReference type="ARBA" id="ARBA00009943"/>
    </source>
</evidence>
<dbReference type="RefSeq" id="WP_236336430.1">
    <property type="nucleotide sequence ID" value="NZ_JAKIJS010000001.1"/>
</dbReference>
<sequence>MNPVNWSKGFMRITDIYGRENEIDHQQKTDVIIYSQLPEVIKKGVSKTLHKRFKTLHIDLTKSTEQLRSEMNRSTRYQVNRAVRDNVKVEIIEIPSDIDIQSFGVFFNEFAKEKKIGSCNISKLISLRDKNQLVITRVTDENGRLLSSHGYSTDGVKACMIYSCSARLLDDSIDKSIIGRANRHLHWQDMMYFKDQGYQIYDFCGLTQEDNDEEKNIDYFKKGFGGEEVIEYKCYEAKSLLGTLVLYALSKRWKARSDFIQFNM</sequence>
<dbReference type="InterPro" id="IPR016181">
    <property type="entry name" value="Acyl_CoA_acyltransferase"/>
</dbReference>
<evidence type="ECO:0000256" key="10">
    <source>
        <dbReference type="ARBA" id="ARBA00042933"/>
    </source>
</evidence>